<sequence>MQLTGQENLPVSQALAWAALNDTEMLKAAIAGCESLTPVGEQEYELLMAVAIGPVKAKFKGKLKLSALNPPSSYQLAFEGQGGAAGHGKGTAQVRLEPLGPDSCLLHYTVLATVGGKIAQIGSRLVDMAAQKMAADFFAAFKAALLERHPPALAPEPPPAPQGAWQRFLAWYLGWLGRIFKSPEPPRSR</sequence>
<dbReference type="Proteomes" id="UP000295357">
    <property type="component" value="Unassembled WGS sequence"/>
</dbReference>
<protein>
    <recommendedName>
        <fullName evidence="3">Carbon monoxide dehydrogenase subunit G</fullName>
    </recommendedName>
</protein>
<evidence type="ECO:0008006" key="3">
    <source>
        <dbReference type="Google" id="ProtNLM"/>
    </source>
</evidence>
<keyword evidence="2" id="KW-1185">Reference proteome</keyword>
<reference evidence="1 2" key="1">
    <citation type="submission" date="2019-03" db="EMBL/GenBank/DDBJ databases">
        <title>Genomic Encyclopedia of Type Strains, Phase IV (KMG-IV): sequencing the most valuable type-strain genomes for metagenomic binning, comparative biology and taxonomic classification.</title>
        <authorList>
            <person name="Goeker M."/>
        </authorList>
    </citation>
    <scope>NUCLEOTIDE SEQUENCE [LARGE SCALE GENOMIC DNA]</scope>
    <source>
        <strain evidence="1 2">DSM 25082</strain>
    </source>
</reference>
<dbReference type="PANTHER" id="PTHR38588">
    <property type="entry name" value="BLL0334 PROTEIN"/>
    <property type="match status" value="1"/>
</dbReference>
<dbReference type="InterPro" id="IPR023393">
    <property type="entry name" value="START-like_dom_sf"/>
</dbReference>
<dbReference type="Pfam" id="PF06240">
    <property type="entry name" value="COXG"/>
    <property type="match status" value="1"/>
</dbReference>
<proteinExistence type="predicted"/>
<dbReference type="Gene3D" id="3.30.530.20">
    <property type="match status" value="1"/>
</dbReference>
<evidence type="ECO:0000313" key="1">
    <source>
        <dbReference type="EMBL" id="TDP12709.1"/>
    </source>
</evidence>
<dbReference type="SUPFAM" id="SSF55961">
    <property type="entry name" value="Bet v1-like"/>
    <property type="match status" value="1"/>
</dbReference>
<dbReference type="OrthoDB" id="9787428at2"/>
<dbReference type="CDD" id="cd05018">
    <property type="entry name" value="CoxG"/>
    <property type="match status" value="1"/>
</dbReference>
<dbReference type="AlphaFoldDB" id="A0A4R6NAC9"/>
<comment type="caution">
    <text evidence="1">The sequence shown here is derived from an EMBL/GenBank/DDBJ whole genome shotgun (WGS) entry which is preliminary data.</text>
</comment>
<dbReference type="InterPro" id="IPR010419">
    <property type="entry name" value="CO_DH_gsu"/>
</dbReference>
<accession>A0A4R6NAC9</accession>
<name>A0A4R6NAC9_9BURK</name>
<dbReference type="EMBL" id="SNXE01000001">
    <property type="protein sequence ID" value="TDP12709.1"/>
    <property type="molecule type" value="Genomic_DNA"/>
</dbReference>
<evidence type="ECO:0000313" key="2">
    <source>
        <dbReference type="Proteomes" id="UP000295357"/>
    </source>
</evidence>
<dbReference type="RefSeq" id="WP_133601652.1">
    <property type="nucleotide sequence ID" value="NZ_JAUFPJ010000005.1"/>
</dbReference>
<dbReference type="PANTHER" id="PTHR38588:SF1">
    <property type="entry name" value="BLL0334 PROTEIN"/>
    <property type="match status" value="1"/>
</dbReference>
<organism evidence="1 2">
    <name type="scientific">Roseateles asaccharophilus</name>
    <dbReference type="NCBI Taxonomy" id="582607"/>
    <lineage>
        <taxon>Bacteria</taxon>
        <taxon>Pseudomonadati</taxon>
        <taxon>Pseudomonadota</taxon>
        <taxon>Betaproteobacteria</taxon>
        <taxon>Burkholderiales</taxon>
        <taxon>Sphaerotilaceae</taxon>
        <taxon>Roseateles</taxon>
    </lineage>
</organism>
<gene>
    <name evidence="1" type="ORF">DFR39_101182</name>
</gene>